<dbReference type="AlphaFoldDB" id="A0A024FXR3"/>
<accession>A0A024FXR3</accession>
<dbReference type="Proteomes" id="UP000053237">
    <property type="component" value="Unassembled WGS sequence"/>
</dbReference>
<protein>
    <submittedName>
        <fullName evidence="1">Uncharacterized protein</fullName>
    </submittedName>
</protein>
<keyword evidence="2" id="KW-1185">Reference proteome</keyword>
<dbReference type="EMBL" id="CAIX01002952">
    <property type="protein sequence ID" value="CCI11821.1"/>
    <property type="molecule type" value="Genomic_DNA"/>
</dbReference>
<dbReference type="InParanoid" id="A0A024FXR3"/>
<organism evidence="1 2">
    <name type="scientific">Albugo candida</name>
    <dbReference type="NCBI Taxonomy" id="65357"/>
    <lineage>
        <taxon>Eukaryota</taxon>
        <taxon>Sar</taxon>
        <taxon>Stramenopiles</taxon>
        <taxon>Oomycota</taxon>
        <taxon>Peronosporomycetes</taxon>
        <taxon>Albuginales</taxon>
        <taxon>Albuginaceae</taxon>
        <taxon>Albugo</taxon>
    </lineage>
</organism>
<name>A0A024FXR3_9STRA</name>
<gene>
    <name evidence="1" type="ORF">BN9_135520</name>
</gene>
<comment type="caution">
    <text evidence="1">The sequence shown here is derived from an EMBL/GenBank/DDBJ whole genome shotgun (WGS) entry which is preliminary data.</text>
</comment>
<sequence>MAICNHSQNTLDAFSNILRQLQNTDIDTNAEAEARCNATHFDELQNLTAKTVCDIS</sequence>
<reference evidence="1 2" key="1">
    <citation type="submission" date="2012-05" db="EMBL/GenBank/DDBJ databases">
        <title>Recombination and specialization in a pathogen metapopulation.</title>
        <authorList>
            <person name="Gardiner A."/>
            <person name="Kemen E."/>
            <person name="Schultz-Larsen T."/>
            <person name="MacLean D."/>
            <person name="Van Oosterhout C."/>
            <person name="Jones J.D.G."/>
        </authorList>
    </citation>
    <scope>NUCLEOTIDE SEQUENCE [LARGE SCALE GENOMIC DNA]</scope>
    <source>
        <strain evidence="1 2">Ac Nc2</strain>
    </source>
</reference>
<proteinExistence type="predicted"/>
<evidence type="ECO:0000313" key="1">
    <source>
        <dbReference type="EMBL" id="CCI11821.1"/>
    </source>
</evidence>
<evidence type="ECO:0000313" key="2">
    <source>
        <dbReference type="Proteomes" id="UP000053237"/>
    </source>
</evidence>